<keyword evidence="3" id="KW-1185">Reference proteome</keyword>
<dbReference type="AlphaFoldDB" id="A0A1I0TQ62"/>
<evidence type="ECO:0000259" key="1">
    <source>
        <dbReference type="Pfam" id="PF07791"/>
    </source>
</evidence>
<sequence>MRFYKLLMDDSDDRDVVAYCIDTKGFEQYELSEGKYIHNWNREITFYFDLKEGERLTDYLANNLGWFIVSERFKAILEEVDDGIQYLPINVVNKGENKILKGFSVANILNVVDALNLENSDYSVFELDGESIYSIKKYALCKEAIQSKHIIKLKGDEIPIFISEELRELIEKNNITGCDFLEVKVI</sequence>
<accession>A0A1I0TQ62</accession>
<dbReference type="InterPro" id="IPR012433">
    <property type="entry name" value="Imm11"/>
</dbReference>
<gene>
    <name evidence="2" type="ORF">SAMN05216169_103811</name>
</gene>
<dbReference type="Pfam" id="PF07791">
    <property type="entry name" value="Imm11"/>
    <property type="match status" value="1"/>
</dbReference>
<evidence type="ECO:0000313" key="3">
    <source>
        <dbReference type="Proteomes" id="UP000198979"/>
    </source>
</evidence>
<name>A0A1I0TQ62_9BACL</name>
<proteinExistence type="predicted"/>
<feature type="domain" description="Immunity MXAN-0049 protein" evidence="1">
    <location>
        <begin position="25"/>
        <end position="184"/>
    </location>
</feature>
<organism evidence="2 3">
    <name type="scientific">Anoxybacillus pushchinoensis</name>
    <dbReference type="NCBI Taxonomy" id="150248"/>
    <lineage>
        <taxon>Bacteria</taxon>
        <taxon>Bacillati</taxon>
        <taxon>Bacillota</taxon>
        <taxon>Bacilli</taxon>
        <taxon>Bacillales</taxon>
        <taxon>Anoxybacillaceae</taxon>
        <taxon>Anoxybacillus</taxon>
    </lineage>
</organism>
<dbReference type="STRING" id="150248.SAMN05216169_103811"/>
<dbReference type="RefSeq" id="WP_091703827.1">
    <property type="nucleotide sequence ID" value="NZ_FOJQ01000038.1"/>
</dbReference>
<dbReference type="Proteomes" id="UP000198979">
    <property type="component" value="Unassembled WGS sequence"/>
</dbReference>
<protein>
    <recommendedName>
        <fullName evidence="1">Immunity MXAN-0049 protein domain-containing protein</fullName>
    </recommendedName>
</protein>
<dbReference type="OrthoDB" id="5356505at2"/>
<reference evidence="3" key="1">
    <citation type="submission" date="2016-10" db="EMBL/GenBank/DDBJ databases">
        <authorList>
            <person name="Varghese N."/>
            <person name="Submissions S."/>
        </authorList>
    </citation>
    <scope>NUCLEOTIDE SEQUENCE [LARGE SCALE GENOMIC DNA]</scope>
    <source>
        <strain evidence="3">K1</strain>
    </source>
</reference>
<evidence type="ECO:0000313" key="2">
    <source>
        <dbReference type="EMBL" id="SFA53879.1"/>
    </source>
</evidence>
<dbReference type="EMBL" id="FOJQ01000038">
    <property type="protein sequence ID" value="SFA53879.1"/>
    <property type="molecule type" value="Genomic_DNA"/>
</dbReference>